<dbReference type="InterPro" id="IPR010982">
    <property type="entry name" value="Lambda_DNA-bd_dom_sf"/>
</dbReference>
<dbReference type="PANTHER" id="PTHR34475:SF1">
    <property type="entry name" value="CYTOSKELETON PROTEIN RODZ"/>
    <property type="match status" value="1"/>
</dbReference>
<dbReference type="SUPFAM" id="SSF47413">
    <property type="entry name" value="lambda repressor-like DNA-binding domains"/>
    <property type="match status" value="1"/>
</dbReference>
<dbReference type="OrthoDB" id="9797543at2"/>
<gene>
    <name evidence="4" type="ORF">E5161_04280</name>
</gene>
<name>A0A4U0FI52_9BACL</name>
<feature type="region of interest" description="Disordered" evidence="1">
    <location>
        <begin position="76"/>
        <end position="102"/>
    </location>
</feature>
<dbReference type="AlphaFoldDB" id="A0A4U0FI52"/>
<keyword evidence="2" id="KW-1133">Transmembrane helix</keyword>
<organism evidence="4 5">
    <name type="scientific">Cohnella pontilimi</name>
    <dbReference type="NCBI Taxonomy" id="2564100"/>
    <lineage>
        <taxon>Bacteria</taxon>
        <taxon>Bacillati</taxon>
        <taxon>Bacillota</taxon>
        <taxon>Bacilli</taxon>
        <taxon>Bacillales</taxon>
        <taxon>Paenibacillaceae</taxon>
        <taxon>Cohnella</taxon>
    </lineage>
</organism>
<accession>A0A4U0FI52</accession>
<evidence type="ECO:0000313" key="4">
    <source>
        <dbReference type="EMBL" id="TJY43122.1"/>
    </source>
</evidence>
<keyword evidence="2" id="KW-0472">Membrane</keyword>
<protein>
    <submittedName>
        <fullName evidence="4">Helix-turn-helix domain-containing protein</fullName>
    </submittedName>
</protein>
<feature type="domain" description="HTH cro/C1-type" evidence="3">
    <location>
        <begin position="7"/>
        <end position="63"/>
    </location>
</feature>
<dbReference type="InterPro" id="IPR001387">
    <property type="entry name" value="Cro/C1-type_HTH"/>
</dbReference>
<proteinExistence type="predicted"/>
<evidence type="ECO:0000259" key="3">
    <source>
        <dbReference type="SMART" id="SM00530"/>
    </source>
</evidence>
<dbReference type="Pfam" id="PF13413">
    <property type="entry name" value="HTH_25"/>
    <property type="match status" value="1"/>
</dbReference>
<feature type="compositionally biased region" description="Low complexity" evidence="1">
    <location>
        <begin position="166"/>
        <end position="185"/>
    </location>
</feature>
<keyword evidence="5" id="KW-1185">Reference proteome</keyword>
<dbReference type="PANTHER" id="PTHR34475">
    <property type="match status" value="1"/>
</dbReference>
<evidence type="ECO:0000256" key="1">
    <source>
        <dbReference type="SAM" id="MobiDB-lite"/>
    </source>
</evidence>
<dbReference type="Gene3D" id="1.10.260.40">
    <property type="entry name" value="lambda repressor-like DNA-binding domains"/>
    <property type="match status" value="1"/>
</dbReference>
<dbReference type="InterPro" id="IPR025194">
    <property type="entry name" value="RodZ-like_C"/>
</dbReference>
<dbReference type="SMART" id="SM00530">
    <property type="entry name" value="HTH_XRE"/>
    <property type="match status" value="1"/>
</dbReference>
<dbReference type="CDD" id="cd00093">
    <property type="entry name" value="HTH_XRE"/>
    <property type="match status" value="1"/>
</dbReference>
<keyword evidence="2" id="KW-0812">Transmembrane</keyword>
<dbReference type="InterPro" id="IPR050400">
    <property type="entry name" value="Bact_Cytoskel_RodZ"/>
</dbReference>
<dbReference type="Proteomes" id="UP000309673">
    <property type="component" value="Unassembled WGS sequence"/>
</dbReference>
<reference evidence="4 5" key="1">
    <citation type="submission" date="2019-04" db="EMBL/GenBank/DDBJ databases">
        <title>Cohnella sp. nov., isolated from soil.</title>
        <authorList>
            <person name="Kim W."/>
        </authorList>
    </citation>
    <scope>NUCLEOTIDE SEQUENCE [LARGE SCALE GENOMIC DNA]</scope>
    <source>
        <strain evidence="4 5">CAU 1483</strain>
    </source>
</reference>
<feature type="transmembrane region" description="Helical" evidence="2">
    <location>
        <begin position="105"/>
        <end position="129"/>
    </location>
</feature>
<dbReference type="GO" id="GO:0003677">
    <property type="term" value="F:DNA binding"/>
    <property type="evidence" value="ECO:0007669"/>
    <property type="project" value="InterPro"/>
</dbReference>
<sequence>MSDLGALLRKAREQKGYTLDDVQEATKIRKRYLEAIETGDYSVLPGSFYVRAFVKTYAETVGLDAEEVLRLYQKELPKTSTDAPPPVEPMLKSSRRSSGQHSDRWGKVSATLLMWLFPILIVAVLYVYLSNNNASKGPKELDPNKITNETAVPPNSASPSAPPASPSGSAASPSPSASVSPSPSAVTLTLSRTRGGVSYYDVGPAGPHQVQLEVTGTCWVGVYEKGPKGKQLYSKSYQTADVPSTISFDMTGPLYISVGRADNAKVMVDGTLVDDGDKAGAARFLFTPAAAAQ</sequence>
<feature type="region of interest" description="Disordered" evidence="1">
    <location>
        <begin position="137"/>
        <end position="185"/>
    </location>
</feature>
<evidence type="ECO:0000313" key="5">
    <source>
        <dbReference type="Proteomes" id="UP000309673"/>
    </source>
</evidence>
<comment type="caution">
    <text evidence="4">The sequence shown here is derived from an EMBL/GenBank/DDBJ whole genome shotgun (WGS) entry which is preliminary data.</text>
</comment>
<dbReference type="EMBL" id="SUPK01000002">
    <property type="protein sequence ID" value="TJY43122.1"/>
    <property type="molecule type" value="Genomic_DNA"/>
</dbReference>
<dbReference type="RefSeq" id="WP_136776487.1">
    <property type="nucleotide sequence ID" value="NZ_SUPK01000002.1"/>
</dbReference>
<dbReference type="Pfam" id="PF13464">
    <property type="entry name" value="RodZ_C"/>
    <property type="match status" value="1"/>
</dbReference>
<evidence type="ECO:0000256" key="2">
    <source>
        <dbReference type="SAM" id="Phobius"/>
    </source>
</evidence>